<reference evidence="2 3" key="1">
    <citation type="submission" date="2019-03" db="EMBL/GenBank/DDBJ databases">
        <title>First draft genome of Liparis tanakae, snailfish: a comprehensive survey of snailfish specific genes.</title>
        <authorList>
            <person name="Kim W."/>
            <person name="Song I."/>
            <person name="Jeong J.-H."/>
            <person name="Kim D."/>
            <person name="Kim S."/>
            <person name="Ryu S."/>
            <person name="Song J.Y."/>
            <person name="Lee S.K."/>
        </authorList>
    </citation>
    <scope>NUCLEOTIDE SEQUENCE [LARGE SCALE GENOMIC DNA]</scope>
    <source>
        <tissue evidence="2">Muscle</tissue>
    </source>
</reference>
<feature type="compositionally biased region" description="Basic and acidic residues" evidence="1">
    <location>
        <begin position="34"/>
        <end position="53"/>
    </location>
</feature>
<dbReference type="EMBL" id="SRLO01000993">
    <property type="protein sequence ID" value="TNN43067.1"/>
    <property type="molecule type" value="Genomic_DNA"/>
</dbReference>
<protein>
    <submittedName>
        <fullName evidence="2">Uncharacterized protein</fullName>
    </submittedName>
</protein>
<name>A0A4Z2FPB2_9TELE</name>
<proteinExistence type="predicted"/>
<sequence>MQIYSYTHIERQQMRSGRHRLELEATLTLGRWGEEKEQRDAELQEAPRSEGTWRPDYSTQPTGCTRFCLHTPTIPRVNQGGAGLKYRGYRFSSIRPLAGRMELNVYRWSFCVALTGTWMQAEAGGGPVLSGRRVLLSSLNLLDISPWEICGAYSCGKRRFMVMGLHSWKDRRLHNRNMGNLRRPEHKRRKHIPVRPVTRTVEDKEEFIPGLAINPF</sequence>
<comment type="caution">
    <text evidence="2">The sequence shown here is derived from an EMBL/GenBank/DDBJ whole genome shotgun (WGS) entry which is preliminary data.</text>
</comment>
<evidence type="ECO:0000256" key="1">
    <source>
        <dbReference type="SAM" id="MobiDB-lite"/>
    </source>
</evidence>
<keyword evidence="3" id="KW-1185">Reference proteome</keyword>
<feature type="region of interest" description="Disordered" evidence="1">
    <location>
        <begin position="34"/>
        <end position="55"/>
    </location>
</feature>
<gene>
    <name evidence="2" type="ORF">EYF80_046746</name>
</gene>
<evidence type="ECO:0000313" key="2">
    <source>
        <dbReference type="EMBL" id="TNN43067.1"/>
    </source>
</evidence>
<accession>A0A4Z2FPB2</accession>
<dbReference type="AlphaFoldDB" id="A0A4Z2FPB2"/>
<organism evidence="2 3">
    <name type="scientific">Liparis tanakae</name>
    <name type="common">Tanaka's snailfish</name>
    <dbReference type="NCBI Taxonomy" id="230148"/>
    <lineage>
        <taxon>Eukaryota</taxon>
        <taxon>Metazoa</taxon>
        <taxon>Chordata</taxon>
        <taxon>Craniata</taxon>
        <taxon>Vertebrata</taxon>
        <taxon>Euteleostomi</taxon>
        <taxon>Actinopterygii</taxon>
        <taxon>Neopterygii</taxon>
        <taxon>Teleostei</taxon>
        <taxon>Neoteleostei</taxon>
        <taxon>Acanthomorphata</taxon>
        <taxon>Eupercaria</taxon>
        <taxon>Perciformes</taxon>
        <taxon>Cottioidei</taxon>
        <taxon>Cottales</taxon>
        <taxon>Liparidae</taxon>
        <taxon>Liparis</taxon>
    </lineage>
</organism>
<dbReference type="Proteomes" id="UP000314294">
    <property type="component" value="Unassembled WGS sequence"/>
</dbReference>
<evidence type="ECO:0000313" key="3">
    <source>
        <dbReference type="Proteomes" id="UP000314294"/>
    </source>
</evidence>